<keyword evidence="3" id="KW-0863">Zinc-finger</keyword>
<evidence type="ECO:0000256" key="5">
    <source>
        <dbReference type="SAM" id="MobiDB-lite"/>
    </source>
</evidence>
<proteinExistence type="predicted"/>
<dbReference type="OrthoDB" id="62364at2759"/>
<dbReference type="SMART" id="SM01175">
    <property type="entry name" value="DUF4206"/>
    <property type="match status" value="1"/>
</dbReference>
<evidence type="ECO:0000256" key="4">
    <source>
        <dbReference type="ARBA" id="ARBA00022833"/>
    </source>
</evidence>
<gene>
    <name evidence="7" type="ORF">CBOVIS_LOCUS6607</name>
</gene>
<sequence length="434" mass="49353">MSRRRSSLADAIQEVSRAKNSIFRKFVNSVLKSLNIWRKSDLSLKNRLFNLSDSILGTSLHDDLLQALPSNENEIYEAGAPIYIQPPEMMGNSLAAISARNQLAWETRSERSRLSSSSDSCGPVVSFGHALRAAMDCGGNDGFNDSACTSMPENSDELDTSSSSRKSSKCSSVAAETTEKLCRIPREKGLDVQDFRCAMCKKSVGGTTFSKFETCGMDGMYYCTECMRNGGKSAIPARVLMDWDWRERLISDRGRSWIEANREKPFINVLEKNPKLYSHVSEMEATRNLREKLQFVSMYLFNCRESVAEDFRRRVWPKEYLHNDIHKYSFSDLCDVKSGSLQKKLKILLNHAVSHVMNCTLCRQKGFICELCSVNDIIYPFQTEETHRCTVCSAVFHKQCWSASSECPKCVRRHQFELRRAQCDEPCEILAFQP</sequence>
<dbReference type="PANTHER" id="PTHR12326:SF12">
    <property type="entry name" value="PLECKSTRIN HOMOLOGY AND RUN DOMAIN CONTAINING M1"/>
    <property type="match status" value="1"/>
</dbReference>
<feature type="region of interest" description="Disordered" evidence="5">
    <location>
        <begin position="148"/>
        <end position="169"/>
    </location>
</feature>
<dbReference type="InterPro" id="IPR025258">
    <property type="entry name" value="RH_dom"/>
</dbReference>
<dbReference type="Proteomes" id="UP000494206">
    <property type="component" value="Unassembled WGS sequence"/>
</dbReference>
<dbReference type="GO" id="GO:0008270">
    <property type="term" value="F:zinc ion binding"/>
    <property type="evidence" value="ECO:0007669"/>
    <property type="project" value="UniProtKB-KW"/>
</dbReference>
<keyword evidence="4" id="KW-0862">Zinc</keyword>
<dbReference type="AlphaFoldDB" id="A0A8S1EXH0"/>
<evidence type="ECO:0000313" key="7">
    <source>
        <dbReference type="EMBL" id="CAB3404234.1"/>
    </source>
</evidence>
<keyword evidence="1" id="KW-0479">Metal-binding</keyword>
<feature type="domain" description="Rubicon Homology" evidence="6">
    <location>
        <begin position="213"/>
        <end position="417"/>
    </location>
</feature>
<evidence type="ECO:0000313" key="8">
    <source>
        <dbReference type="Proteomes" id="UP000494206"/>
    </source>
</evidence>
<keyword evidence="8" id="KW-1185">Reference proteome</keyword>
<keyword evidence="2" id="KW-0677">Repeat</keyword>
<evidence type="ECO:0000259" key="6">
    <source>
        <dbReference type="SMART" id="SM01175"/>
    </source>
</evidence>
<evidence type="ECO:0000256" key="3">
    <source>
        <dbReference type="ARBA" id="ARBA00022771"/>
    </source>
</evidence>
<comment type="caution">
    <text evidence="7">The sequence shown here is derived from an EMBL/GenBank/DDBJ whole genome shotgun (WGS) entry which is preliminary data.</text>
</comment>
<name>A0A8S1EXH0_9PELO</name>
<organism evidence="7 8">
    <name type="scientific">Caenorhabditis bovis</name>
    <dbReference type="NCBI Taxonomy" id="2654633"/>
    <lineage>
        <taxon>Eukaryota</taxon>
        <taxon>Metazoa</taxon>
        <taxon>Ecdysozoa</taxon>
        <taxon>Nematoda</taxon>
        <taxon>Chromadorea</taxon>
        <taxon>Rhabditida</taxon>
        <taxon>Rhabditina</taxon>
        <taxon>Rhabditomorpha</taxon>
        <taxon>Rhabditoidea</taxon>
        <taxon>Rhabditidae</taxon>
        <taxon>Peloderinae</taxon>
        <taxon>Caenorhabditis</taxon>
    </lineage>
</organism>
<dbReference type="EMBL" id="CADEPM010000004">
    <property type="protein sequence ID" value="CAB3404234.1"/>
    <property type="molecule type" value="Genomic_DNA"/>
</dbReference>
<protein>
    <recommendedName>
        <fullName evidence="6">Rubicon Homology domain-containing protein</fullName>
    </recommendedName>
</protein>
<evidence type="ECO:0000256" key="1">
    <source>
        <dbReference type="ARBA" id="ARBA00022723"/>
    </source>
</evidence>
<dbReference type="Pfam" id="PF13901">
    <property type="entry name" value="RH_dom"/>
    <property type="match status" value="1"/>
</dbReference>
<evidence type="ECO:0000256" key="2">
    <source>
        <dbReference type="ARBA" id="ARBA00022737"/>
    </source>
</evidence>
<reference evidence="7 8" key="1">
    <citation type="submission" date="2020-04" db="EMBL/GenBank/DDBJ databases">
        <authorList>
            <person name="Laetsch R D."/>
            <person name="Stevens L."/>
            <person name="Kumar S."/>
            <person name="Blaxter L. M."/>
        </authorList>
    </citation>
    <scope>NUCLEOTIDE SEQUENCE [LARGE SCALE GENOMIC DNA]</scope>
</reference>
<dbReference type="InterPro" id="IPR051366">
    <property type="entry name" value="DEF8"/>
</dbReference>
<accession>A0A8S1EXH0</accession>
<dbReference type="PANTHER" id="PTHR12326">
    <property type="entry name" value="PLECKSTRIN HOMOLOGY DOMAIN CONTAINING PROTEIN"/>
    <property type="match status" value="1"/>
</dbReference>